<feature type="compositionally biased region" description="Acidic residues" evidence="1">
    <location>
        <begin position="199"/>
        <end position="212"/>
    </location>
</feature>
<feature type="compositionally biased region" description="Basic and acidic residues" evidence="1">
    <location>
        <begin position="12"/>
        <end position="38"/>
    </location>
</feature>
<feature type="compositionally biased region" description="Basic and acidic residues" evidence="1">
    <location>
        <begin position="49"/>
        <end position="71"/>
    </location>
</feature>
<feature type="region of interest" description="Disordered" evidence="1">
    <location>
        <begin position="194"/>
        <end position="215"/>
    </location>
</feature>
<feature type="compositionally biased region" description="Basic residues" evidence="1">
    <location>
        <begin position="39"/>
        <end position="48"/>
    </location>
</feature>
<proteinExistence type="predicted"/>
<dbReference type="AlphaFoldDB" id="A0AA38PMS4"/>
<dbReference type="EMBL" id="MU803171">
    <property type="protein sequence ID" value="KAJ3978450.1"/>
    <property type="molecule type" value="Genomic_DNA"/>
</dbReference>
<reference evidence="2" key="1">
    <citation type="submission" date="2022-08" db="EMBL/GenBank/DDBJ databases">
        <authorList>
            <consortium name="DOE Joint Genome Institute"/>
            <person name="Min B."/>
            <person name="Riley R."/>
            <person name="Sierra-Patev S."/>
            <person name="Naranjo-Ortiz M."/>
            <person name="Looney B."/>
            <person name="Konkel Z."/>
            <person name="Slot J.C."/>
            <person name="Sakamoto Y."/>
            <person name="Steenwyk J.L."/>
            <person name="Rokas A."/>
            <person name="Carro J."/>
            <person name="Camarero S."/>
            <person name="Ferreira P."/>
            <person name="Molpeceres G."/>
            <person name="Ruiz-Duenas F.J."/>
            <person name="Serrano A."/>
            <person name="Henrissat B."/>
            <person name="Drula E."/>
            <person name="Hughes K.W."/>
            <person name="Mata J.L."/>
            <person name="Ishikawa N.K."/>
            <person name="Vargas-Isla R."/>
            <person name="Ushijima S."/>
            <person name="Smith C.A."/>
            <person name="Ahrendt S."/>
            <person name="Andreopoulos W."/>
            <person name="He G."/>
            <person name="Labutti K."/>
            <person name="Lipzen A."/>
            <person name="Ng V."/>
            <person name="Sandor L."/>
            <person name="Barry K."/>
            <person name="Martinez A.T."/>
            <person name="Xiao Y."/>
            <person name="Gibbons J.G."/>
            <person name="Terashima K."/>
            <person name="Hibbett D.S."/>
            <person name="Grigoriev I.V."/>
        </authorList>
    </citation>
    <scope>NUCLEOTIDE SEQUENCE</scope>
    <source>
        <strain evidence="2">TFB7829</strain>
    </source>
</reference>
<dbReference type="Proteomes" id="UP001163850">
    <property type="component" value="Unassembled WGS sequence"/>
</dbReference>
<comment type="caution">
    <text evidence="2">The sequence shown here is derived from an EMBL/GenBank/DDBJ whole genome shotgun (WGS) entry which is preliminary data.</text>
</comment>
<gene>
    <name evidence="2" type="ORF">F5890DRAFT_1598452</name>
</gene>
<accession>A0AA38PMS4</accession>
<evidence type="ECO:0000313" key="2">
    <source>
        <dbReference type="EMBL" id="KAJ3978450.1"/>
    </source>
</evidence>
<sequence>MHNNTKASSSKRHLDDNGDDERRRPRKRMDDRRHERLARLRQKLRKQKMIVEKEKGKEQKDEMDDEERRNELPPTEEPPMPLASRSDFPSNHWVEPDEEALDLSPTYPDNRVSVMVPPLPPLSPPPSGPVIGAPRIPRCANCKIGLRVGQPCIVQNARNRCTSCAKRRIKCTDDGTLAARNARLAKGVKVGKRRGKEVEEIEEDDEDDEDERDVSRVPRMGLREHYPRGAQSLENRLVIETRRIGEQQEMTMRWSWLIRISLVEREKCIYFRRVFVSSDLCGENPGELVWGSLVSIPSDVVEKRAGLSSTVNLQVEDFGDFEFLLAIYFDWGWWQLNPIWNDVFGVRFEL</sequence>
<evidence type="ECO:0000313" key="3">
    <source>
        <dbReference type="Proteomes" id="UP001163850"/>
    </source>
</evidence>
<name>A0AA38PMS4_9AGAR</name>
<protein>
    <submittedName>
        <fullName evidence="2">Uncharacterized protein</fullName>
    </submittedName>
</protein>
<evidence type="ECO:0000256" key="1">
    <source>
        <dbReference type="SAM" id="MobiDB-lite"/>
    </source>
</evidence>
<feature type="region of interest" description="Disordered" evidence="1">
    <location>
        <begin position="1"/>
        <end position="91"/>
    </location>
</feature>
<organism evidence="2 3">
    <name type="scientific">Lentinula detonsa</name>
    <dbReference type="NCBI Taxonomy" id="2804962"/>
    <lineage>
        <taxon>Eukaryota</taxon>
        <taxon>Fungi</taxon>
        <taxon>Dikarya</taxon>
        <taxon>Basidiomycota</taxon>
        <taxon>Agaricomycotina</taxon>
        <taxon>Agaricomycetes</taxon>
        <taxon>Agaricomycetidae</taxon>
        <taxon>Agaricales</taxon>
        <taxon>Marasmiineae</taxon>
        <taxon>Omphalotaceae</taxon>
        <taxon>Lentinula</taxon>
    </lineage>
</organism>